<keyword evidence="4" id="KW-1185">Reference proteome</keyword>
<reference evidence="4" key="1">
    <citation type="submission" date="2016-10" db="EMBL/GenBank/DDBJ databases">
        <authorList>
            <person name="Varghese N."/>
            <person name="Submissions S."/>
        </authorList>
    </citation>
    <scope>NUCLEOTIDE SEQUENCE [LARGE SCALE GENOMIC DNA]</scope>
    <source>
        <strain evidence="4">IBRC-M 10043</strain>
    </source>
</reference>
<name>A0A1H8W1R6_9EURY</name>
<evidence type="ECO:0000256" key="2">
    <source>
        <dbReference type="SAM" id="Phobius"/>
    </source>
</evidence>
<organism evidence="3 4">
    <name type="scientific">Halorientalis persicus</name>
    <dbReference type="NCBI Taxonomy" id="1367881"/>
    <lineage>
        <taxon>Archaea</taxon>
        <taxon>Methanobacteriati</taxon>
        <taxon>Methanobacteriota</taxon>
        <taxon>Stenosarchaea group</taxon>
        <taxon>Halobacteria</taxon>
        <taxon>Halobacteriales</taxon>
        <taxon>Haloarculaceae</taxon>
        <taxon>Halorientalis</taxon>
    </lineage>
</organism>
<dbReference type="EMBL" id="FOCX01000046">
    <property type="protein sequence ID" value="SEP21540.1"/>
    <property type="molecule type" value="Genomic_DNA"/>
</dbReference>
<accession>A0A1H8W1R6</accession>
<evidence type="ECO:0000313" key="4">
    <source>
        <dbReference type="Proteomes" id="UP000198775"/>
    </source>
</evidence>
<dbReference type="AlphaFoldDB" id="A0A1H8W1R6"/>
<keyword evidence="2" id="KW-1133">Transmembrane helix</keyword>
<gene>
    <name evidence="3" type="ORF">SAMN05216388_104611</name>
</gene>
<keyword evidence="2" id="KW-0472">Membrane</keyword>
<keyword evidence="2" id="KW-0812">Transmembrane</keyword>
<feature type="region of interest" description="Disordered" evidence="1">
    <location>
        <begin position="322"/>
        <end position="342"/>
    </location>
</feature>
<feature type="transmembrane region" description="Helical" evidence="2">
    <location>
        <begin position="25"/>
        <end position="49"/>
    </location>
</feature>
<dbReference type="Proteomes" id="UP000198775">
    <property type="component" value="Unassembled WGS sequence"/>
</dbReference>
<protein>
    <submittedName>
        <fullName evidence="3">Uncharacterized protein</fullName>
    </submittedName>
</protein>
<sequence>MRQVTTRSDPLSETEVPSMQRDYRIALYALGMSAVLLVAAGAVVASGFAPGATPPATQSDGDPTNGTDTVRLDRKSSQQYDVTVDESGNGTITFDSTASRCGGVVAVNASDADRTDVQVDGTTITLLEEHGGEAFDGISRERFAELVWAATSDRAGLDEYDHVTVRVNQYYESLDREQPLDTAGITIRPQDGCLPTVRGEADLADEDVTVIETLPALDDIELRITDSLGVLSDDERRLIEELVASDEGASYNVQQQFNDPERLNATVLEATNKGRVDVRLTAPESDGSAVVVTVDLRDESVVQSYATVELDADNIVRVGEDSNETVSTDSGETITFETGDDA</sequence>
<feature type="compositionally biased region" description="Polar residues" evidence="1">
    <location>
        <begin position="324"/>
        <end position="336"/>
    </location>
</feature>
<evidence type="ECO:0000313" key="3">
    <source>
        <dbReference type="EMBL" id="SEP21540.1"/>
    </source>
</evidence>
<evidence type="ECO:0000256" key="1">
    <source>
        <dbReference type="SAM" id="MobiDB-lite"/>
    </source>
</evidence>
<proteinExistence type="predicted"/>